<protein>
    <recommendedName>
        <fullName evidence="10">Histone chaperone</fullName>
    </recommendedName>
</protein>
<dbReference type="GO" id="GO:0000785">
    <property type="term" value="C:chromatin"/>
    <property type="evidence" value="ECO:0007669"/>
    <property type="project" value="TreeGrafter"/>
</dbReference>
<dbReference type="Gene3D" id="2.60.40.1490">
    <property type="entry name" value="Histone chaperone ASF1-like"/>
    <property type="match status" value="1"/>
</dbReference>
<evidence type="ECO:0000256" key="1">
    <source>
        <dbReference type="ARBA" id="ARBA00004123"/>
    </source>
</evidence>
<dbReference type="GO" id="GO:0031567">
    <property type="term" value="P:mitotic cell size control checkpoint signaling"/>
    <property type="evidence" value="ECO:0007669"/>
    <property type="project" value="UniProtKB-ARBA"/>
</dbReference>
<organism evidence="8 9">
    <name type="scientific">Chara braunii</name>
    <name type="common">Braun's stonewort</name>
    <dbReference type="NCBI Taxonomy" id="69332"/>
    <lineage>
        <taxon>Eukaryota</taxon>
        <taxon>Viridiplantae</taxon>
        <taxon>Streptophyta</taxon>
        <taxon>Charophyceae</taxon>
        <taxon>Charales</taxon>
        <taxon>Characeae</taxon>
        <taxon>Chara</taxon>
    </lineage>
</organism>
<keyword evidence="3" id="KW-0805">Transcription regulation</keyword>
<keyword evidence="5" id="KW-0143">Chaperone</keyword>
<dbReference type="OMA" id="CALYKQQ"/>
<proteinExistence type="inferred from homology"/>
<evidence type="ECO:0000256" key="3">
    <source>
        <dbReference type="ARBA" id="ARBA00023015"/>
    </source>
</evidence>
<evidence type="ECO:0008006" key="10">
    <source>
        <dbReference type="Google" id="ProtNLM"/>
    </source>
</evidence>
<accession>A0A388LX00</accession>
<sequence length="196" mass="22549">MSVINVTNVTVLDNPTLFLNPFQFEIAYECYFPLPNDLEWKLIYVGSAEDEQYDQVLESVLVGPVNEGSYRFVFQADAPNPAKIPDQDIIGVTVLLLTCSYRGQEFIRVGYYVNNEYVDEEELRENPPQKVVIEKVQRNILADKPRVTKFQIVWDNLSPPVPQVPHRWDQAPTEEQQAQQQMMSAPNPVPQMVPQH</sequence>
<dbReference type="InterPro" id="IPR006818">
    <property type="entry name" value="ASF1-like"/>
</dbReference>
<dbReference type="Gramene" id="GBG86795">
    <property type="protein sequence ID" value="GBG86795"/>
    <property type="gene ID" value="CBR_g42078"/>
</dbReference>
<dbReference type="PANTHER" id="PTHR12040:SF0">
    <property type="entry name" value="HISTONE CHAPERONE ASF1"/>
    <property type="match status" value="1"/>
</dbReference>
<feature type="compositionally biased region" description="Low complexity" evidence="7">
    <location>
        <begin position="170"/>
        <end position="181"/>
    </location>
</feature>
<dbReference type="PANTHER" id="PTHR12040">
    <property type="entry name" value="ANTI-SILENCING PROTEIN 1"/>
    <property type="match status" value="1"/>
</dbReference>
<evidence type="ECO:0000256" key="2">
    <source>
        <dbReference type="ARBA" id="ARBA00006051"/>
    </source>
</evidence>
<evidence type="ECO:0000256" key="5">
    <source>
        <dbReference type="ARBA" id="ARBA00023186"/>
    </source>
</evidence>
<dbReference type="GO" id="GO:0005634">
    <property type="term" value="C:nucleus"/>
    <property type="evidence" value="ECO:0007669"/>
    <property type="project" value="UniProtKB-SubCell"/>
</dbReference>
<dbReference type="SUPFAM" id="SSF101546">
    <property type="entry name" value="ASF1-like"/>
    <property type="match status" value="1"/>
</dbReference>
<comment type="similarity">
    <text evidence="2">Belongs to the ASF1 family.</text>
</comment>
<keyword evidence="6" id="KW-0539">Nucleus</keyword>
<dbReference type="GO" id="GO:0010091">
    <property type="term" value="P:trichome branching"/>
    <property type="evidence" value="ECO:0007669"/>
    <property type="project" value="UniProtKB-ARBA"/>
</dbReference>
<dbReference type="OrthoDB" id="29755at2759"/>
<evidence type="ECO:0000313" key="9">
    <source>
        <dbReference type="Proteomes" id="UP000265515"/>
    </source>
</evidence>
<comment type="caution">
    <text evidence="8">The sequence shown here is derived from an EMBL/GenBank/DDBJ whole genome shotgun (WGS) entry which is preliminary data.</text>
</comment>
<dbReference type="Proteomes" id="UP000265515">
    <property type="component" value="Unassembled WGS sequence"/>
</dbReference>
<keyword evidence="4" id="KW-0804">Transcription</keyword>
<dbReference type="EMBL" id="BFEA01000580">
    <property type="protein sequence ID" value="GBG86795.1"/>
    <property type="molecule type" value="Genomic_DNA"/>
</dbReference>
<evidence type="ECO:0000256" key="7">
    <source>
        <dbReference type="SAM" id="MobiDB-lite"/>
    </source>
</evidence>
<dbReference type="FunFam" id="2.60.40.1490:FF:000001">
    <property type="entry name" value="Histone chaperone ASF1"/>
    <property type="match status" value="1"/>
</dbReference>
<dbReference type="GO" id="GO:0008361">
    <property type="term" value="P:regulation of cell size"/>
    <property type="evidence" value="ECO:0007669"/>
    <property type="project" value="UniProtKB-ARBA"/>
</dbReference>
<dbReference type="Pfam" id="PF04729">
    <property type="entry name" value="ASF1_hist_chap"/>
    <property type="match status" value="1"/>
</dbReference>
<comment type="subcellular location">
    <subcellularLocation>
        <location evidence="1">Nucleus</location>
    </subcellularLocation>
</comment>
<feature type="region of interest" description="Disordered" evidence="7">
    <location>
        <begin position="165"/>
        <end position="196"/>
    </location>
</feature>
<dbReference type="STRING" id="69332.A0A388LX00"/>
<gene>
    <name evidence="8" type="ORF">CBR_g42078</name>
</gene>
<evidence type="ECO:0000313" key="8">
    <source>
        <dbReference type="EMBL" id="GBG86795.1"/>
    </source>
</evidence>
<name>A0A388LX00_CHABU</name>
<evidence type="ECO:0000256" key="4">
    <source>
        <dbReference type="ARBA" id="ARBA00023163"/>
    </source>
</evidence>
<keyword evidence="9" id="KW-1185">Reference proteome</keyword>
<evidence type="ECO:0000256" key="6">
    <source>
        <dbReference type="ARBA" id="ARBA00023242"/>
    </source>
</evidence>
<dbReference type="InterPro" id="IPR036747">
    <property type="entry name" value="ASF1-like_sf"/>
</dbReference>
<reference evidence="8 9" key="1">
    <citation type="journal article" date="2018" name="Cell">
        <title>The Chara Genome: Secondary Complexity and Implications for Plant Terrestrialization.</title>
        <authorList>
            <person name="Nishiyama T."/>
            <person name="Sakayama H."/>
            <person name="Vries J.D."/>
            <person name="Buschmann H."/>
            <person name="Saint-Marcoux D."/>
            <person name="Ullrich K.K."/>
            <person name="Haas F.B."/>
            <person name="Vanderstraeten L."/>
            <person name="Becker D."/>
            <person name="Lang D."/>
            <person name="Vosolsobe S."/>
            <person name="Rombauts S."/>
            <person name="Wilhelmsson P.K.I."/>
            <person name="Janitza P."/>
            <person name="Kern R."/>
            <person name="Heyl A."/>
            <person name="Rumpler F."/>
            <person name="Villalobos L.I.A.C."/>
            <person name="Clay J.M."/>
            <person name="Skokan R."/>
            <person name="Toyoda A."/>
            <person name="Suzuki Y."/>
            <person name="Kagoshima H."/>
            <person name="Schijlen E."/>
            <person name="Tajeshwar N."/>
            <person name="Catarino B."/>
            <person name="Hetherington A.J."/>
            <person name="Saltykova A."/>
            <person name="Bonnot C."/>
            <person name="Breuninger H."/>
            <person name="Symeonidi A."/>
            <person name="Radhakrishnan G.V."/>
            <person name="Van Nieuwerburgh F."/>
            <person name="Deforce D."/>
            <person name="Chang C."/>
            <person name="Karol K.G."/>
            <person name="Hedrich R."/>
            <person name="Ulvskov P."/>
            <person name="Glockner G."/>
            <person name="Delwiche C.F."/>
            <person name="Petrasek J."/>
            <person name="Van de Peer Y."/>
            <person name="Friml J."/>
            <person name="Beilby M."/>
            <person name="Dolan L."/>
            <person name="Kohara Y."/>
            <person name="Sugano S."/>
            <person name="Fujiyama A."/>
            <person name="Delaux P.-M."/>
            <person name="Quint M."/>
            <person name="TheiBen G."/>
            <person name="Hagemann M."/>
            <person name="Harholt J."/>
            <person name="Dunand C."/>
            <person name="Zachgo S."/>
            <person name="Langdale J."/>
            <person name="Maumus F."/>
            <person name="Straeten D.V.D."/>
            <person name="Gould S.B."/>
            <person name="Rensing S.A."/>
        </authorList>
    </citation>
    <scope>NUCLEOTIDE SEQUENCE [LARGE SCALE GENOMIC DNA]</scope>
    <source>
        <strain evidence="8 9">S276</strain>
    </source>
</reference>
<dbReference type="GO" id="GO:0042393">
    <property type="term" value="F:histone binding"/>
    <property type="evidence" value="ECO:0007669"/>
    <property type="project" value="TreeGrafter"/>
</dbReference>
<dbReference type="AlphaFoldDB" id="A0A388LX00"/>
<dbReference type="GO" id="GO:0006335">
    <property type="term" value="P:DNA replication-dependent chromatin assembly"/>
    <property type="evidence" value="ECO:0007669"/>
    <property type="project" value="TreeGrafter"/>
</dbReference>
<feature type="compositionally biased region" description="Pro residues" evidence="7">
    <location>
        <begin position="187"/>
        <end position="196"/>
    </location>
</feature>